<name>A0A1I2HSF3_9GAMM</name>
<evidence type="ECO:0000313" key="4">
    <source>
        <dbReference type="EMBL" id="SFF31311.1"/>
    </source>
</evidence>
<feature type="signal peptide" evidence="2">
    <location>
        <begin position="1"/>
        <end position="21"/>
    </location>
</feature>
<dbReference type="Pfam" id="PF25800">
    <property type="entry name" value="FimV_N"/>
    <property type="match status" value="1"/>
</dbReference>
<feature type="domain" description="FimV N-terminal" evidence="3">
    <location>
        <begin position="23"/>
        <end position="128"/>
    </location>
</feature>
<dbReference type="InterPro" id="IPR038440">
    <property type="entry name" value="FimV_C_sf"/>
</dbReference>
<keyword evidence="2" id="KW-0732">Signal</keyword>
<dbReference type="InterPro" id="IPR011990">
    <property type="entry name" value="TPR-like_helical_dom_sf"/>
</dbReference>
<protein>
    <submittedName>
        <fullName evidence="4">Pilus assembly protein FimV</fullName>
    </submittedName>
</protein>
<dbReference type="AlphaFoldDB" id="A0A1I2HSF3"/>
<keyword evidence="5" id="KW-1185">Reference proteome</keyword>
<dbReference type="Gene3D" id="1.25.40.10">
    <property type="entry name" value="Tetratricopeptide repeat domain"/>
    <property type="match status" value="1"/>
</dbReference>
<dbReference type="InterPro" id="IPR020012">
    <property type="entry name" value="LysM_FimV"/>
</dbReference>
<evidence type="ECO:0000259" key="3">
    <source>
        <dbReference type="Pfam" id="PF25800"/>
    </source>
</evidence>
<feature type="compositionally biased region" description="Low complexity" evidence="1">
    <location>
        <begin position="522"/>
        <end position="532"/>
    </location>
</feature>
<accession>A0A1I2HSF3</accession>
<evidence type="ECO:0000256" key="1">
    <source>
        <dbReference type="SAM" id="MobiDB-lite"/>
    </source>
</evidence>
<dbReference type="InterPro" id="IPR020011">
    <property type="entry name" value="FimV_C"/>
</dbReference>
<dbReference type="EMBL" id="FOOC01000002">
    <property type="protein sequence ID" value="SFF31311.1"/>
    <property type="molecule type" value="Genomic_DNA"/>
</dbReference>
<feature type="compositionally biased region" description="Polar residues" evidence="1">
    <location>
        <begin position="496"/>
        <end position="515"/>
    </location>
</feature>
<sequence length="846" mass="87838">MRRSFPRMAALFAAGWMSAAAALGLGDIDVRSRLNQRFSATIPLTSTSAAELQTLKIGLASNAEFAKAGIERPAYLSSLKFEVKTDGVPRIEITSDQPAREPFLTLLLEVSSGGNRLLREYTVFLDPPDYTAPEAAAVTFYETAAEAAAKAERGVPPPEVRSSAPASAKTMQPDQAQPRAAPAPIPQEPVVAGSQYGPVRAAETLWSIATRLRPPSATMDQVLLALYRTNPQAFDGGIDGLLKGAMLKVPSAEAITALDPAEARAEVQRLRGVPKPAATAAVVPRRPPAVPEPVHAAPVAEPAPAAATLSVPAPAASNAPPPEPPAAEEPASVMPTEPVSSTNSAAVAASSAPQTSETAQPVAEAAASPAPQAATPAAQDDTPPASEPPQEESLNSGTSAARESGLIETLLLPLIGGLLIVGALGYLLSRVLARRRAGGQAAPSPARNAPVHKPAVVPRPAAAASAAAAAAPAARSVEEEIQALQEALDQEEAAQTQRTGLQPAATQQIRTQQLHPQPAATPPSAAVPAGVPADSAGAATEAVDFDLTGQFEAQTVQINLDANDPVSEADFHLAYGLYDEAALLLRQAAEKEPHRADIRLKLLETYFAAGRKAEFQEAAAAARALLSAADWQKVTIMGQQLAPDSPLFGEPAGVAAEASVDLDLGSPAEPADAAEPARAAEPVLDFRLDEFDAPKLDEPKLDLATTDKAEMLEFDLSQFDLAEPAAAAPAAGRDEARSLDFDLDTISLDTEPPKPQSAEVAAPQRPLDEALAAEVADIKLDDIDLADMPIEGGGAVGDETSTKLDLARAYVDMGDNEMARALLDEVVQHGNAQQKQQAQALIARLA</sequence>
<proteinExistence type="predicted"/>
<feature type="compositionally biased region" description="Low complexity" evidence="1">
    <location>
        <begin position="340"/>
        <end position="384"/>
    </location>
</feature>
<reference evidence="4 5" key="1">
    <citation type="submission" date="2016-10" db="EMBL/GenBank/DDBJ databases">
        <authorList>
            <person name="de Groot N.N."/>
        </authorList>
    </citation>
    <scope>NUCLEOTIDE SEQUENCE [LARGE SCALE GENOMIC DNA]</scope>
    <source>
        <strain evidence="4 5">DSM 23609</strain>
    </source>
</reference>
<evidence type="ECO:0000313" key="5">
    <source>
        <dbReference type="Proteomes" id="UP000199771"/>
    </source>
</evidence>
<feature type="chain" id="PRO_5011469782" evidence="2">
    <location>
        <begin position="22"/>
        <end position="846"/>
    </location>
</feature>
<feature type="region of interest" description="Disordered" evidence="1">
    <location>
        <begin position="487"/>
        <end position="532"/>
    </location>
</feature>
<evidence type="ECO:0000256" key="2">
    <source>
        <dbReference type="SAM" id="SignalP"/>
    </source>
</evidence>
<gene>
    <name evidence="4" type="ORF">SAMN04488120_10298</name>
</gene>
<dbReference type="STRING" id="1076937.SAMN04488120_10298"/>
<feature type="region of interest" description="Disordered" evidence="1">
    <location>
        <begin position="149"/>
        <end position="184"/>
    </location>
</feature>
<dbReference type="NCBIfam" id="TIGR03505">
    <property type="entry name" value="FimV_core"/>
    <property type="match status" value="1"/>
</dbReference>
<organism evidence="4 5">
    <name type="scientific">Fontimonas thermophila</name>
    <dbReference type="NCBI Taxonomy" id="1076937"/>
    <lineage>
        <taxon>Bacteria</taxon>
        <taxon>Pseudomonadati</taxon>
        <taxon>Pseudomonadota</taxon>
        <taxon>Gammaproteobacteria</taxon>
        <taxon>Nevskiales</taxon>
        <taxon>Nevskiaceae</taxon>
        <taxon>Fontimonas</taxon>
    </lineage>
</organism>
<dbReference type="InterPro" id="IPR057840">
    <property type="entry name" value="FimV_N"/>
</dbReference>
<dbReference type="NCBIfam" id="TIGR03504">
    <property type="entry name" value="FimV_Cterm"/>
    <property type="match status" value="1"/>
</dbReference>
<dbReference type="Proteomes" id="UP000199771">
    <property type="component" value="Unassembled WGS sequence"/>
</dbReference>
<feature type="region of interest" description="Disordered" evidence="1">
    <location>
        <begin position="312"/>
        <end position="400"/>
    </location>
</feature>
<dbReference type="Gene3D" id="1.20.58.2200">
    <property type="match status" value="1"/>
</dbReference>